<evidence type="ECO:0000313" key="3">
    <source>
        <dbReference type="Proteomes" id="UP000747110"/>
    </source>
</evidence>
<proteinExistence type="predicted"/>
<comment type="caution">
    <text evidence="2">The sequence shown here is derived from an EMBL/GenBank/DDBJ whole genome shotgun (WGS) entry which is preliminary data.</text>
</comment>
<reference evidence="2" key="1">
    <citation type="journal article" date="2021" name="Proc. Natl. Acad. Sci. U.S.A.">
        <title>Three genomes in the algal genus Volvox reveal the fate of a haploid sex-determining region after a transition to homothallism.</title>
        <authorList>
            <person name="Yamamoto K."/>
            <person name="Hamaji T."/>
            <person name="Kawai-Toyooka H."/>
            <person name="Matsuzaki R."/>
            <person name="Takahashi F."/>
            <person name="Nishimura Y."/>
            <person name="Kawachi M."/>
            <person name="Noguchi H."/>
            <person name="Minakuchi Y."/>
            <person name="Umen J.G."/>
            <person name="Toyoda A."/>
            <person name="Nozaki H."/>
        </authorList>
    </citation>
    <scope>NUCLEOTIDE SEQUENCE</scope>
    <source>
        <strain evidence="2">NIES-3786</strain>
    </source>
</reference>
<sequence>FLNTVALGHTLAAQARHPPDEGRNQAGAPRIPSRTQIDLVCHRLCAALRVEGETTKKPRFRLTSFARDDLAGKQQPGAVVDDNSNRSNTKFVKGSSIRHRAAASSRATTAGAAARAAGRVAAAATAFASLTTQ</sequence>
<feature type="non-terminal residue" evidence="2">
    <location>
        <position position="1"/>
    </location>
</feature>
<protein>
    <submittedName>
        <fullName evidence="2">Uncharacterized protein</fullName>
    </submittedName>
</protein>
<accession>A0A8J4C2W2</accession>
<evidence type="ECO:0000256" key="1">
    <source>
        <dbReference type="SAM" id="MobiDB-lite"/>
    </source>
</evidence>
<organism evidence="2 3">
    <name type="scientific">Volvox reticuliferus</name>
    <dbReference type="NCBI Taxonomy" id="1737510"/>
    <lineage>
        <taxon>Eukaryota</taxon>
        <taxon>Viridiplantae</taxon>
        <taxon>Chlorophyta</taxon>
        <taxon>core chlorophytes</taxon>
        <taxon>Chlorophyceae</taxon>
        <taxon>CS clade</taxon>
        <taxon>Chlamydomonadales</taxon>
        <taxon>Volvocaceae</taxon>
        <taxon>Volvox</taxon>
    </lineage>
</organism>
<dbReference type="OrthoDB" id="2013528at2759"/>
<dbReference type="EMBL" id="BNCP01000006">
    <property type="protein sequence ID" value="GIL74422.1"/>
    <property type="molecule type" value="Genomic_DNA"/>
</dbReference>
<gene>
    <name evidence="2" type="ORF">Vretifemale_4394</name>
</gene>
<evidence type="ECO:0000313" key="2">
    <source>
        <dbReference type="EMBL" id="GIL74422.1"/>
    </source>
</evidence>
<dbReference type="AlphaFoldDB" id="A0A8J4C2W2"/>
<dbReference type="Proteomes" id="UP000747110">
    <property type="component" value="Unassembled WGS sequence"/>
</dbReference>
<feature type="region of interest" description="Disordered" evidence="1">
    <location>
        <begin position="14"/>
        <end position="33"/>
    </location>
</feature>
<name>A0A8J4C2W2_9CHLO</name>
<keyword evidence="3" id="KW-1185">Reference proteome</keyword>